<keyword evidence="4" id="KW-1185">Reference proteome</keyword>
<feature type="chain" id="PRO_5047164884" evidence="2">
    <location>
        <begin position="33"/>
        <end position="62"/>
    </location>
</feature>
<keyword evidence="2" id="KW-0732">Signal</keyword>
<comment type="caution">
    <text evidence="3">The sequence shown here is derived from an EMBL/GenBank/DDBJ whole genome shotgun (WGS) entry which is preliminary data.</text>
</comment>
<evidence type="ECO:0000256" key="1">
    <source>
        <dbReference type="SAM" id="MobiDB-lite"/>
    </source>
</evidence>
<evidence type="ECO:0000313" key="3">
    <source>
        <dbReference type="EMBL" id="GAA2265079.1"/>
    </source>
</evidence>
<reference evidence="3 4" key="1">
    <citation type="journal article" date="2019" name="Int. J. Syst. Evol. Microbiol.">
        <title>The Global Catalogue of Microorganisms (GCM) 10K type strain sequencing project: providing services to taxonomists for standard genome sequencing and annotation.</title>
        <authorList>
            <consortium name="The Broad Institute Genomics Platform"/>
            <consortium name="The Broad Institute Genome Sequencing Center for Infectious Disease"/>
            <person name="Wu L."/>
            <person name="Ma J."/>
        </authorList>
    </citation>
    <scope>NUCLEOTIDE SEQUENCE [LARGE SCALE GENOMIC DNA]</scope>
    <source>
        <strain evidence="3 4">JCM 7356</strain>
    </source>
</reference>
<feature type="compositionally biased region" description="Low complexity" evidence="1">
    <location>
        <begin position="40"/>
        <end position="55"/>
    </location>
</feature>
<gene>
    <name evidence="3" type="ORF">GCM10010430_57480</name>
</gene>
<accession>A0ABN3EPE7</accession>
<protein>
    <submittedName>
        <fullName evidence="3">Uncharacterized protein</fullName>
    </submittedName>
</protein>
<evidence type="ECO:0000256" key="2">
    <source>
        <dbReference type="SAM" id="SignalP"/>
    </source>
</evidence>
<dbReference type="Proteomes" id="UP001500305">
    <property type="component" value="Unassembled WGS sequence"/>
</dbReference>
<sequence length="62" mass="5617">MSKCVATVAAAGAGVLLGLGLLLGLVPNAATAADLPVEPAAPAATGTPGPTPSTDIGGGSCC</sequence>
<organism evidence="3 4">
    <name type="scientific">Kitasatospora cystarginea</name>
    <dbReference type="NCBI Taxonomy" id="58350"/>
    <lineage>
        <taxon>Bacteria</taxon>
        <taxon>Bacillati</taxon>
        <taxon>Actinomycetota</taxon>
        <taxon>Actinomycetes</taxon>
        <taxon>Kitasatosporales</taxon>
        <taxon>Streptomycetaceae</taxon>
        <taxon>Kitasatospora</taxon>
    </lineage>
</organism>
<dbReference type="EMBL" id="BAAATR010000031">
    <property type="protein sequence ID" value="GAA2265079.1"/>
    <property type="molecule type" value="Genomic_DNA"/>
</dbReference>
<feature type="region of interest" description="Disordered" evidence="1">
    <location>
        <begin position="39"/>
        <end position="62"/>
    </location>
</feature>
<feature type="signal peptide" evidence="2">
    <location>
        <begin position="1"/>
        <end position="32"/>
    </location>
</feature>
<proteinExistence type="predicted"/>
<evidence type="ECO:0000313" key="4">
    <source>
        <dbReference type="Proteomes" id="UP001500305"/>
    </source>
</evidence>
<name>A0ABN3EPE7_9ACTN</name>